<evidence type="ECO:0000256" key="1">
    <source>
        <dbReference type="SAM" id="MobiDB-lite"/>
    </source>
</evidence>
<reference evidence="2" key="2">
    <citation type="journal article" date="2022" name="Microb. Genom.">
        <title>A chromosome-scale genome assembly of the tomato pathogen Cladosporium fulvum reveals a compartmentalized genome architecture and the presence of a dispensable chromosome.</title>
        <authorList>
            <person name="Zaccaron A.Z."/>
            <person name="Chen L.H."/>
            <person name="Samaras A."/>
            <person name="Stergiopoulos I."/>
        </authorList>
    </citation>
    <scope>NUCLEOTIDE SEQUENCE</scope>
    <source>
        <strain evidence="2">Race5_Kim</strain>
    </source>
</reference>
<feature type="compositionally biased region" description="Basic and acidic residues" evidence="1">
    <location>
        <begin position="220"/>
        <end position="238"/>
    </location>
</feature>
<dbReference type="KEGG" id="ffu:CLAFUR5_05888"/>
<feature type="region of interest" description="Disordered" evidence="1">
    <location>
        <begin position="135"/>
        <end position="191"/>
    </location>
</feature>
<feature type="region of interest" description="Disordered" evidence="1">
    <location>
        <begin position="210"/>
        <end position="238"/>
    </location>
</feature>
<feature type="compositionally biased region" description="Basic and acidic residues" evidence="1">
    <location>
        <begin position="268"/>
        <end position="283"/>
    </location>
</feature>
<evidence type="ECO:0000313" key="2">
    <source>
        <dbReference type="EMBL" id="UJO17383.1"/>
    </source>
</evidence>
<proteinExistence type="predicted"/>
<keyword evidence="3" id="KW-1185">Reference proteome</keyword>
<feature type="compositionally biased region" description="Low complexity" evidence="1">
    <location>
        <begin position="210"/>
        <end position="219"/>
    </location>
</feature>
<gene>
    <name evidence="2" type="ORF">CLAFUR5_05888</name>
</gene>
<evidence type="ECO:0000313" key="3">
    <source>
        <dbReference type="Proteomes" id="UP000756132"/>
    </source>
</evidence>
<name>A0A9Q8P8R4_PASFU</name>
<dbReference type="EMBL" id="CP090167">
    <property type="protein sequence ID" value="UJO17383.1"/>
    <property type="molecule type" value="Genomic_DNA"/>
</dbReference>
<dbReference type="OMA" id="EARTCTE"/>
<dbReference type="RefSeq" id="XP_047761749.1">
    <property type="nucleotide sequence ID" value="XM_047905036.1"/>
</dbReference>
<sequence>MFSKPRPVPSKAALKFLYQLAYISSGTAVGVATLCAEERRRRTHIVQKIADNAKRLRQSPRHVHNVAVLTEQDEDQDWEQQAQVHMRYTEGTSRSRERQRERYSSLRDRSAHAPELPSYVERGYGQLVETDYKRTRRRAMDARSGTTVQSEERTRRRREASSATPAPPGKDARTLDIRASKDHRATTTTVSSRDLLKDKVRFALNRAPLAAARPASVASEGDHAIAEHSRDQGALKSAAERRGPLLEGGIAQALSKVPSSAETSTDQSPEHQEHAQPAIERDTPPAGLHNRKEGGSAEDTRVHQDSSKNGNSSPSARKRDQIAKHKILASDDLFAIRSLLQSEGPLLLLTAEGFQAICEKARTLAPRNDPDELVQVYTQIFKTSAVQRLSQTDQLHCAFIVLVQVVGSGIELRQGIISPLLRTMLSPKEKSDVLGEALLRFCEGLVEQSRAGDACELIRACRSWSKEQTQYFQPEDRVSWALLDSGSLDRCAKMLRPRLVGRHVDRFLPHIERLALLCHQARSYRPLIIMLNNKLLYTVPESFKELSGEARLAIAIACTTSGVLIRERVLDSAYCMVPEPMRRAVDEARTCTELRERWKSTHDFDLVWVRYISAKKFAALRQLGEDILRNLELTMVEICNSANRPDRALELLTGLSADSSHSPHSLGLTAVALAKKKAWSQLHDFLGLLEKSRALISTNTANRALNNVIHLYSRSHTAADTWKFVTGMIKNLNFGPSRSTSTIMLQCFVSKQQLEYVPRWLRLLKTLGHTTQMDPWMAADLLKCYYLERRPPHVLFTGLCRDLIHRIPSVETEDLQNVVKESISYDLRKLDAQDKPKLQEKARTNMSLLSDNGISTAAMRAELLASGGPSPLKYTGASRPTTQIGASQIDHLPVPITDVAELKSHIPYSAATTASHTFYDNAYDDNAFGLRDQRREAELAAEERMQQLMEDINADDTETNLSANSNPASIIVGPEGLDDRLLTAPTGATSIGSTGDPALESHRVFEHDAAGEMDDGQAKDHLDYAHNQRLQQRLMRDMVASFSLQHYRSVIDLYHESTGIKNLPATPKALEISVEASLRSQRGNPAEATAMITAARDAGLNVTCATGPMLLHQMWHLDLDDQRNANLLRVAVTDWYRTNAENGWPVSHHVGVTAANILVNKGRPEHGISILNSIYHSEWAQERDFDIAPMSVYLRGYAALGSDKGLQWTLSTVMRKDIRIDRKFLVTLQRAREIYGELLRRRPELRGSMNMLAALRRWRSVFSERRERQRIDTKLFGRRLRDVIVDCMELSREPVGESDVRLMLETETPSSTPPHETKSQGPRW</sequence>
<protein>
    <submittedName>
        <fullName evidence="2">Uncharacterized protein</fullName>
    </submittedName>
</protein>
<dbReference type="OrthoDB" id="185373at2759"/>
<accession>A0A9Q8P8R4</accession>
<feature type="compositionally biased region" description="Basic and acidic residues" evidence="1">
    <location>
        <begin position="290"/>
        <end position="306"/>
    </location>
</feature>
<feature type="region of interest" description="Disordered" evidence="1">
    <location>
        <begin position="255"/>
        <end position="320"/>
    </location>
</feature>
<feature type="compositionally biased region" description="Basic and acidic residues" evidence="1">
    <location>
        <begin position="170"/>
        <end position="185"/>
    </location>
</feature>
<dbReference type="GeneID" id="71985766"/>
<feature type="compositionally biased region" description="Polar residues" evidence="1">
    <location>
        <begin position="257"/>
        <end position="267"/>
    </location>
</feature>
<feature type="compositionally biased region" description="Low complexity" evidence="1">
    <location>
        <begin position="1305"/>
        <end position="1314"/>
    </location>
</feature>
<feature type="region of interest" description="Disordered" evidence="1">
    <location>
        <begin position="86"/>
        <end position="118"/>
    </location>
</feature>
<reference evidence="2" key="1">
    <citation type="submission" date="2021-12" db="EMBL/GenBank/DDBJ databases">
        <authorList>
            <person name="Zaccaron A."/>
            <person name="Stergiopoulos I."/>
        </authorList>
    </citation>
    <scope>NUCLEOTIDE SEQUENCE</scope>
    <source>
        <strain evidence="2">Race5_Kim</strain>
    </source>
</reference>
<feature type="region of interest" description="Disordered" evidence="1">
    <location>
        <begin position="1305"/>
        <end position="1324"/>
    </location>
</feature>
<dbReference type="Proteomes" id="UP000756132">
    <property type="component" value="Chromosome 5"/>
</dbReference>
<feature type="compositionally biased region" description="Basic and acidic residues" evidence="1">
    <location>
        <begin position="93"/>
        <end position="112"/>
    </location>
</feature>
<organism evidence="2 3">
    <name type="scientific">Passalora fulva</name>
    <name type="common">Tomato leaf mold</name>
    <name type="synonym">Cladosporium fulvum</name>
    <dbReference type="NCBI Taxonomy" id="5499"/>
    <lineage>
        <taxon>Eukaryota</taxon>
        <taxon>Fungi</taxon>
        <taxon>Dikarya</taxon>
        <taxon>Ascomycota</taxon>
        <taxon>Pezizomycotina</taxon>
        <taxon>Dothideomycetes</taxon>
        <taxon>Dothideomycetidae</taxon>
        <taxon>Mycosphaerellales</taxon>
        <taxon>Mycosphaerellaceae</taxon>
        <taxon>Fulvia</taxon>
    </lineage>
</organism>